<protein>
    <recommendedName>
        <fullName evidence="1">Reverse transcriptase domain-containing protein</fullName>
    </recommendedName>
</protein>
<evidence type="ECO:0000313" key="3">
    <source>
        <dbReference type="Proteomes" id="UP000656077"/>
    </source>
</evidence>
<dbReference type="RefSeq" id="WP_160358603.1">
    <property type="nucleotide sequence ID" value="NZ_WSRQ01000008.1"/>
</dbReference>
<dbReference type="InterPro" id="IPR043502">
    <property type="entry name" value="DNA/RNA_pol_sf"/>
</dbReference>
<evidence type="ECO:0000313" key="2">
    <source>
        <dbReference type="EMBL" id="MVX63376.1"/>
    </source>
</evidence>
<name>A0A964RKR8_9CLOT</name>
<evidence type="ECO:0000259" key="1">
    <source>
        <dbReference type="PROSITE" id="PS50878"/>
    </source>
</evidence>
<dbReference type="InterPro" id="IPR051083">
    <property type="entry name" value="GrpII_Intron_Splice-Mob/Def"/>
</dbReference>
<organism evidence="2 3">
    <name type="scientific">Clostridium chromiireducens</name>
    <dbReference type="NCBI Taxonomy" id="225345"/>
    <lineage>
        <taxon>Bacteria</taxon>
        <taxon>Bacillati</taxon>
        <taxon>Bacillota</taxon>
        <taxon>Clostridia</taxon>
        <taxon>Eubacteriales</taxon>
        <taxon>Clostridiaceae</taxon>
        <taxon>Clostridium</taxon>
    </lineage>
</organism>
<dbReference type="SMART" id="SM00507">
    <property type="entry name" value="HNHc"/>
    <property type="match status" value="1"/>
</dbReference>
<dbReference type="Gene3D" id="1.10.30.50">
    <property type="match status" value="1"/>
</dbReference>
<dbReference type="InterPro" id="IPR013597">
    <property type="entry name" value="Mat_intron_G2"/>
</dbReference>
<dbReference type="Pfam" id="PF08388">
    <property type="entry name" value="GIIM"/>
    <property type="match status" value="1"/>
</dbReference>
<dbReference type="CDD" id="cd00085">
    <property type="entry name" value="HNHc"/>
    <property type="match status" value="1"/>
</dbReference>
<dbReference type="Pfam" id="PF00078">
    <property type="entry name" value="RVT_1"/>
    <property type="match status" value="1"/>
</dbReference>
<dbReference type="EMBL" id="WSRQ01000008">
    <property type="protein sequence ID" value="MVX63376.1"/>
    <property type="molecule type" value="Genomic_DNA"/>
</dbReference>
<dbReference type="SUPFAM" id="SSF56672">
    <property type="entry name" value="DNA/RNA polymerases"/>
    <property type="match status" value="1"/>
</dbReference>
<sequence>MISPLLSNIVLNELDWWISSQWETFETEHQYKLWNKYRALKETNLKEIYLVRYADDFKIFCRDYKTAHKIYNATRLWLHERLDLEVSPDKSKITNLRKNYTDFLGFKLTVKPKKGKYVCQSRISDKSKEKIIKDFKNQIKRIQKSSVNQEVSRLNSMIIGWHNYYNAATYVSSDFSKIDFLVTKTMDIRLKNWISNKPKYSETYKKLYGAYNGKIRTIRNITIFPIYACKNRVAMNFTQEICNYTEKGRMLIHNKLRGYNHLIRYLLKNGQGNQTTEFNDNRISLIVGQRGKCYVTGYDLETDNMECHHKKQKCDGGSDEYKNLVWLCEEAHKLVHCTKGETIDKYLGFLNLDEQGLKRVNSLRKLVGNSVI</sequence>
<dbReference type="AlphaFoldDB" id="A0A964RKR8"/>
<feature type="domain" description="Reverse transcriptase" evidence="1">
    <location>
        <begin position="1"/>
        <end position="108"/>
    </location>
</feature>
<accession>A0A964RKR8</accession>
<dbReference type="PANTHER" id="PTHR34047">
    <property type="entry name" value="NUCLEAR INTRON MATURASE 1, MITOCHONDRIAL-RELATED"/>
    <property type="match status" value="1"/>
</dbReference>
<dbReference type="InterPro" id="IPR000477">
    <property type="entry name" value="RT_dom"/>
</dbReference>
<proteinExistence type="predicted"/>
<dbReference type="PROSITE" id="PS50878">
    <property type="entry name" value="RT_POL"/>
    <property type="match status" value="1"/>
</dbReference>
<dbReference type="PANTHER" id="PTHR34047:SF8">
    <property type="entry name" value="PROTEIN YKFC"/>
    <property type="match status" value="1"/>
</dbReference>
<dbReference type="InterPro" id="IPR003615">
    <property type="entry name" value="HNH_nuc"/>
</dbReference>
<dbReference type="Proteomes" id="UP000656077">
    <property type="component" value="Unassembled WGS sequence"/>
</dbReference>
<comment type="caution">
    <text evidence="2">The sequence shown here is derived from an EMBL/GenBank/DDBJ whole genome shotgun (WGS) entry which is preliminary data.</text>
</comment>
<reference evidence="2" key="1">
    <citation type="submission" date="2019-12" db="EMBL/GenBank/DDBJ databases">
        <title>Microbes associate with the intestines of laboratory mice.</title>
        <authorList>
            <person name="Navarre W."/>
            <person name="Wong E."/>
        </authorList>
    </citation>
    <scope>NUCLEOTIDE SEQUENCE</scope>
    <source>
        <strain evidence="2">NM79_F5</strain>
    </source>
</reference>
<gene>
    <name evidence="2" type="ORF">GKZ28_06655</name>
</gene>